<evidence type="ECO:0000256" key="7">
    <source>
        <dbReference type="ARBA" id="ARBA00023065"/>
    </source>
</evidence>
<keyword evidence="10 11" id="KW-0998">Cell outer membrane</keyword>
<keyword evidence="7" id="KW-0406">Ion transport</keyword>
<evidence type="ECO:0000256" key="9">
    <source>
        <dbReference type="ARBA" id="ARBA00023136"/>
    </source>
</evidence>
<evidence type="ECO:0000259" key="13">
    <source>
        <dbReference type="Pfam" id="PF00593"/>
    </source>
</evidence>
<evidence type="ECO:0000256" key="5">
    <source>
        <dbReference type="ARBA" id="ARBA00022692"/>
    </source>
</evidence>
<dbReference type="PANTHER" id="PTHR32552">
    <property type="entry name" value="FERRICHROME IRON RECEPTOR-RELATED"/>
    <property type="match status" value="1"/>
</dbReference>
<dbReference type="Pfam" id="PF07715">
    <property type="entry name" value="Plug"/>
    <property type="match status" value="1"/>
</dbReference>
<comment type="subcellular location">
    <subcellularLocation>
        <location evidence="1 11">Cell outer membrane</location>
        <topology evidence="1 11">Multi-pass membrane protein</topology>
    </subcellularLocation>
</comment>
<sequence>MTSKAPTTEPFRFLFHTENSKAISVGMFRGGHPVHFSCLTFCLYIATMSAAKTQESSANEATLQDVVVTGIATPDTDKQAFSKQQATQRQFVPSSSTIITKQQLDAAQVRNVLDAQRLQPGLRIRFTNVRNLSINIRGFGASSSSATDGIFNGVPVYIDGILQPRVGQALFDVPDLDGIEVLKGPQATSGGMDNTGGVVNLTTTLPSFATHASAEVSYGRYNWAQFKGSLTGAVGDSTTTAFRLAAFGSDRDGYVSNYNGGQKLNDFHDKGMRGQILWQPTEDLTARFIVDYAQISQACCGQIYNGGIAYYVNGQPIPNNFYNRAARIGLTPPPANALSSYMTDNFGYQNTSQESYGAAAIVDYNLPDGYHFNSVTSFRGWDFHPHNFGDAIYVGLPTDLTTRNNSHVTERSVQQEFKISTPKGQPVEGTAGLFYLYEQLYNWGLSAYGSQAGLWYGKPTDSAAVNNTLNYTARESYDNPTTHYIAPYAQATWHVDPEFDLTAGLRYSYVYKTTLYRQWQNAWDTSYLSPADQAASQAARNTLLGSPRQFTASTHQGLISALASASYKFAPDVMGYVTFARSGRPGGPNPANLPVGAPTTVKEEEVENYEVGLKSQFFDQRLLVNVAAFYMNNHNYITNVTSLVGSSFSTYLANAQRAVSRGVELDVRAQPFEGLNTYASMIYDNAYYASFDNGPCPFERSNQTSCNFTGQPLSLVPRWAVAFGGEYSHHLGLVEPFTKPLIGYVGADFNWQSSVFSNTTNSIYSVIGAYGLLNVHGGVKFEDSSWDLSVWGQNVLNKHYFITLSETNLGTGIAAGNVGLPMTVGFTLRWQM</sequence>
<keyword evidence="5 11" id="KW-0812">Transmembrane</keyword>
<dbReference type="AlphaFoldDB" id="B2IF10"/>
<dbReference type="RefSeq" id="WP_012383559.1">
    <property type="nucleotide sequence ID" value="NC_010581.1"/>
</dbReference>
<evidence type="ECO:0000256" key="2">
    <source>
        <dbReference type="ARBA" id="ARBA00022448"/>
    </source>
</evidence>
<feature type="domain" description="TonB-dependent receptor-like beta-barrel" evidence="13">
    <location>
        <begin position="310"/>
        <end position="795"/>
    </location>
</feature>
<comment type="similarity">
    <text evidence="11 12">Belongs to the TonB-dependent receptor family.</text>
</comment>
<evidence type="ECO:0000256" key="1">
    <source>
        <dbReference type="ARBA" id="ARBA00004571"/>
    </source>
</evidence>
<reference evidence="15 16" key="2">
    <citation type="journal article" date="2010" name="J. Bacteriol.">
        <title>Complete genome sequence of Beijerinckia indica subsp. indica.</title>
        <authorList>
            <person name="Tamas I."/>
            <person name="Dedysh S.N."/>
            <person name="Liesack W."/>
            <person name="Stott M.B."/>
            <person name="Alam M."/>
            <person name="Murrell J.C."/>
            <person name="Dunfield P.F."/>
        </authorList>
    </citation>
    <scope>NUCLEOTIDE SEQUENCE [LARGE SCALE GENOMIC DNA]</scope>
    <source>
        <strain evidence="16">ATCC 9039 / DSM 1715 / NCIMB 8712</strain>
    </source>
</reference>
<evidence type="ECO:0000256" key="6">
    <source>
        <dbReference type="ARBA" id="ARBA00023004"/>
    </source>
</evidence>
<evidence type="ECO:0000256" key="11">
    <source>
        <dbReference type="PROSITE-ProRule" id="PRU01360"/>
    </source>
</evidence>
<dbReference type="Proteomes" id="UP000001695">
    <property type="component" value="Chromosome"/>
</dbReference>
<proteinExistence type="inferred from homology"/>
<dbReference type="InterPro" id="IPR037066">
    <property type="entry name" value="Plug_dom_sf"/>
</dbReference>
<evidence type="ECO:0000256" key="12">
    <source>
        <dbReference type="RuleBase" id="RU003357"/>
    </source>
</evidence>
<name>B2IF10_BEII9</name>
<evidence type="ECO:0000256" key="3">
    <source>
        <dbReference type="ARBA" id="ARBA00022452"/>
    </source>
</evidence>
<dbReference type="HOGENOM" id="CLU_008287_15_0_5"/>
<dbReference type="OrthoDB" id="9760333at2"/>
<protein>
    <submittedName>
        <fullName evidence="15">TonB-dependent receptor</fullName>
    </submittedName>
</protein>
<dbReference type="PROSITE" id="PS52016">
    <property type="entry name" value="TONB_DEPENDENT_REC_3"/>
    <property type="match status" value="1"/>
</dbReference>
<dbReference type="GO" id="GO:0006826">
    <property type="term" value="P:iron ion transport"/>
    <property type="evidence" value="ECO:0007669"/>
    <property type="project" value="UniProtKB-KW"/>
</dbReference>
<evidence type="ECO:0000259" key="14">
    <source>
        <dbReference type="Pfam" id="PF07715"/>
    </source>
</evidence>
<dbReference type="InterPro" id="IPR000531">
    <property type="entry name" value="Beta-barrel_TonB"/>
</dbReference>
<evidence type="ECO:0000256" key="4">
    <source>
        <dbReference type="ARBA" id="ARBA00022496"/>
    </source>
</evidence>
<organism evidence="15 16">
    <name type="scientific">Beijerinckia indica subsp. indica (strain ATCC 9039 / DSM 1715 / NCIMB 8712)</name>
    <dbReference type="NCBI Taxonomy" id="395963"/>
    <lineage>
        <taxon>Bacteria</taxon>
        <taxon>Pseudomonadati</taxon>
        <taxon>Pseudomonadota</taxon>
        <taxon>Alphaproteobacteria</taxon>
        <taxon>Hyphomicrobiales</taxon>
        <taxon>Beijerinckiaceae</taxon>
        <taxon>Beijerinckia</taxon>
    </lineage>
</organism>
<reference evidence="16" key="1">
    <citation type="submission" date="2008-03" db="EMBL/GenBank/DDBJ databases">
        <title>Complete sequence of chromosome of Beijerinckia indica subsp. indica ATCC 9039.</title>
        <authorList>
            <consortium name="US DOE Joint Genome Institute"/>
            <person name="Copeland A."/>
            <person name="Lucas S."/>
            <person name="Lapidus A."/>
            <person name="Glavina del Rio T."/>
            <person name="Dalin E."/>
            <person name="Tice H."/>
            <person name="Bruce D."/>
            <person name="Goodwin L."/>
            <person name="Pitluck S."/>
            <person name="LaButti K."/>
            <person name="Schmutz J."/>
            <person name="Larimer F."/>
            <person name="Land M."/>
            <person name="Hauser L."/>
            <person name="Kyrpides N."/>
            <person name="Mikhailova N."/>
            <person name="Dunfield P.F."/>
            <person name="Dedysh S.N."/>
            <person name="Liesack W."/>
            <person name="Saw J.H."/>
            <person name="Alam M."/>
            <person name="Chen Y."/>
            <person name="Murrell J.C."/>
            <person name="Richardson P."/>
        </authorList>
    </citation>
    <scope>NUCLEOTIDE SEQUENCE [LARGE SCALE GENOMIC DNA]</scope>
    <source>
        <strain evidence="16">ATCC 9039 / DSM 1715 / NCIMB 8712</strain>
    </source>
</reference>
<keyword evidence="9 11" id="KW-0472">Membrane</keyword>
<feature type="domain" description="TonB-dependent receptor plug" evidence="14">
    <location>
        <begin position="91"/>
        <end position="198"/>
    </location>
</feature>
<dbReference type="InterPro" id="IPR039426">
    <property type="entry name" value="TonB-dep_rcpt-like"/>
</dbReference>
<dbReference type="KEGG" id="bid:Bind_0549"/>
<keyword evidence="8 12" id="KW-0798">TonB box</keyword>
<dbReference type="Gene3D" id="2.170.130.10">
    <property type="entry name" value="TonB-dependent receptor, plug domain"/>
    <property type="match status" value="1"/>
</dbReference>
<dbReference type="STRING" id="395963.Bind_0549"/>
<gene>
    <name evidence="15" type="ordered locus">Bind_0549</name>
</gene>
<evidence type="ECO:0000256" key="8">
    <source>
        <dbReference type="ARBA" id="ARBA00023077"/>
    </source>
</evidence>
<keyword evidence="3 11" id="KW-1134">Transmembrane beta strand</keyword>
<evidence type="ECO:0000313" key="16">
    <source>
        <dbReference type="Proteomes" id="UP000001695"/>
    </source>
</evidence>
<keyword evidence="15" id="KW-0675">Receptor</keyword>
<dbReference type="Gene3D" id="2.40.170.20">
    <property type="entry name" value="TonB-dependent receptor, beta-barrel domain"/>
    <property type="match status" value="1"/>
</dbReference>
<dbReference type="InterPro" id="IPR036942">
    <property type="entry name" value="Beta-barrel_TonB_sf"/>
</dbReference>
<dbReference type="InterPro" id="IPR012910">
    <property type="entry name" value="Plug_dom"/>
</dbReference>
<dbReference type="eggNOG" id="COG4773">
    <property type="taxonomic scope" value="Bacteria"/>
</dbReference>
<evidence type="ECO:0000256" key="10">
    <source>
        <dbReference type="ARBA" id="ARBA00023237"/>
    </source>
</evidence>
<dbReference type="PANTHER" id="PTHR32552:SF81">
    <property type="entry name" value="TONB-DEPENDENT OUTER MEMBRANE RECEPTOR"/>
    <property type="match status" value="1"/>
</dbReference>
<dbReference type="Pfam" id="PF00593">
    <property type="entry name" value="TonB_dep_Rec_b-barrel"/>
    <property type="match status" value="1"/>
</dbReference>
<keyword evidence="6" id="KW-0408">Iron</keyword>
<dbReference type="GO" id="GO:0009279">
    <property type="term" value="C:cell outer membrane"/>
    <property type="evidence" value="ECO:0007669"/>
    <property type="project" value="UniProtKB-SubCell"/>
</dbReference>
<keyword evidence="4" id="KW-0410">Iron transport</keyword>
<keyword evidence="2 11" id="KW-0813">Transport</keyword>
<dbReference type="SUPFAM" id="SSF56935">
    <property type="entry name" value="Porins"/>
    <property type="match status" value="1"/>
</dbReference>
<keyword evidence="16" id="KW-1185">Reference proteome</keyword>
<accession>B2IF10</accession>
<evidence type="ECO:0000313" key="15">
    <source>
        <dbReference type="EMBL" id="ACB94201.1"/>
    </source>
</evidence>
<dbReference type="EMBL" id="CP001016">
    <property type="protein sequence ID" value="ACB94201.1"/>
    <property type="molecule type" value="Genomic_DNA"/>
</dbReference>